<evidence type="ECO:0000259" key="1">
    <source>
        <dbReference type="Pfam" id="PF05171"/>
    </source>
</evidence>
<gene>
    <name evidence="2" type="primary">hemS</name>
    <name evidence="2" type="ORF">TRM7615_04231</name>
</gene>
<dbReference type="Pfam" id="PF05171">
    <property type="entry name" value="HemS"/>
    <property type="match status" value="2"/>
</dbReference>
<dbReference type="InterPro" id="IPR007845">
    <property type="entry name" value="HemS/ChuX_dom"/>
</dbReference>
<protein>
    <submittedName>
        <fullName evidence="2">Hemin transport protein HemS</fullName>
    </submittedName>
</protein>
<dbReference type="OrthoDB" id="316630at2"/>
<evidence type="ECO:0000313" key="3">
    <source>
        <dbReference type="Proteomes" id="UP000244898"/>
    </source>
</evidence>
<sequence>MTEQAPALSPRDILAARQDNLSLRDRDLADKLGITEAQLVAAHVGIDVTRISADLNDIFPRLQGLGEVMALTRNRSCVIEKVGQYVNYHAGKHASMVLTADIDLRMFPSHWVSAFAVERTTDRTIRRSLQIFDAAGDAVHKIFLRDGSDLAHWNALVRDLRLDHQPQTLEVDPRKPVEAPKANADKADILRAEWAKMTDTHQFLRLTSKLKMNRLGAYRIAGEPLARLIEPAEIDTMLEAVRDQGIEVMVFVGNQGCIEIHGGPIETLKSMGPWQNVLDPRFNLHLRSDHIAEVWAVTKPTQRGPAVSVEAFDAEGGLIFHVFGRRTEARDSRPEWGTIVEGLKSAKHKETA</sequence>
<dbReference type="RefSeq" id="WP_108791436.1">
    <property type="nucleotide sequence ID" value="NZ_ONZG01000013.1"/>
</dbReference>
<dbReference type="CDD" id="cd16831">
    <property type="entry name" value="HemS-like_C"/>
    <property type="match status" value="1"/>
</dbReference>
<feature type="domain" description="Haemin-degrading HemS/ChuX" evidence="1">
    <location>
        <begin position="211"/>
        <end position="343"/>
    </location>
</feature>
<dbReference type="Gene3D" id="3.40.1570.10">
    <property type="entry name" value="HemS/ChuS/ChuX like domains"/>
    <property type="match status" value="2"/>
</dbReference>
<accession>A0A2R8CE28</accession>
<proteinExistence type="predicted"/>
<name>A0A2R8CE28_9RHOB</name>
<keyword evidence="3" id="KW-1185">Reference proteome</keyword>
<dbReference type="AlphaFoldDB" id="A0A2R8CE28"/>
<dbReference type="SUPFAM" id="SSF144064">
    <property type="entry name" value="Heme iron utilization protein-like"/>
    <property type="match status" value="1"/>
</dbReference>
<dbReference type="GO" id="GO:0006826">
    <property type="term" value="P:iron ion transport"/>
    <property type="evidence" value="ECO:0007669"/>
    <property type="project" value="InterPro"/>
</dbReference>
<evidence type="ECO:0000313" key="2">
    <source>
        <dbReference type="EMBL" id="SPJ30697.1"/>
    </source>
</evidence>
<reference evidence="3" key="1">
    <citation type="submission" date="2018-03" db="EMBL/GenBank/DDBJ databases">
        <authorList>
            <person name="Rodrigo-Torres L."/>
            <person name="Arahal R. D."/>
            <person name="Lucena T."/>
        </authorList>
    </citation>
    <scope>NUCLEOTIDE SEQUENCE [LARGE SCALE GENOMIC DNA]</scope>
    <source>
        <strain evidence="3">CECT 7615</strain>
    </source>
</reference>
<dbReference type="CDD" id="cd16830">
    <property type="entry name" value="HemS-like_N"/>
    <property type="match status" value="1"/>
</dbReference>
<dbReference type="EMBL" id="ONZG01000013">
    <property type="protein sequence ID" value="SPJ30697.1"/>
    <property type="molecule type" value="Genomic_DNA"/>
</dbReference>
<dbReference type="InterPro" id="IPR053733">
    <property type="entry name" value="Heme_Transport_Util_sf"/>
</dbReference>
<dbReference type="Proteomes" id="UP000244898">
    <property type="component" value="Unassembled WGS sequence"/>
</dbReference>
<feature type="domain" description="Haemin-degrading HemS/ChuX" evidence="1">
    <location>
        <begin position="33"/>
        <end position="160"/>
    </location>
</feature>
<organism evidence="2 3">
    <name type="scientific">Falsiruegeria mediterranea M17</name>
    <dbReference type="NCBI Taxonomy" id="1200281"/>
    <lineage>
        <taxon>Bacteria</taxon>
        <taxon>Pseudomonadati</taxon>
        <taxon>Pseudomonadota</taxon>
        <taxon>Alphaproteobacteria</taxon>
        <taxon>Rhodobacterales</taxon>
        <taxon>Roseobacteraceae</taxon>
        <taxon>Falsiruegeria</taxon>
    </lineage>
</organism>